<evidence type="ECO:0008006" key="3">
    <source>
        <dbReference type="Google" id="ProtNLM"/>
    </source>
</evidence>
<proteinExistence type="predicted"/>
<protein>
    <recommendedName>
        <fullName evidence="3">Zn(2)-C6 fungal-type domain-containing protein</fullName>
    </recommendedName>
</protein>
<evidence type="ECO:0000313" key="2">
    <source>
        <dbReference type="Proteomes" id="UP000799537"/>
    </source>
</evidence>
<gene>
    <name evidence="1" type="ORF">M409DRAFT_51739</name>
</gene>
<dbReference type="OrthoDB" id="39175at2759"/>
<organism evidence="1 2">
    <name type="scientific">Zasmidium cellare ATCC 36951</name>
    <dbReference type="NCBI Taxonomy" id="1080233"/>
    <lineage>
        <taxon>Eukaryota</taxon>
        <taxon>Fungi</taxon>
        <taxon>Dikarya</taxon>
        <taxon>Ascomycota</taxon>
        <taxon>Pezizomycotina</taxon>
        <taxon>Dothideomycetes</taxon>
        <taxon>Dothideomycetidae</taxon>
        <taxon>Mycosphaerellales</taxon>
        <taxon>Mycosphaerellaceae</taxon>
        <taxon>Zasmidium</taxon>
    </lineage>
</organism>
<evidence type="ECO:0000313" key="1">
    <source>
        <dbReference type="EMBL" id="KAF2169954.1"/>
    </source>
</evidence>
<keyword evidence="2" id="KW-1185">Reference proteome</keyword>
<name>A0A6A6CS20_ZASCE</name>
<dbReference type="RefSeq" id="XP_033670843.1">
    <property type="nucleotide sequence ID" value="XM_033811891.1"/>
</dbReference>
<sequence length="627" mass="71025">MYERAPPRRKKTDICDQRKPSCGTCLRLKRSCEPPSPRLEFRYVQPFSSGPRWESTRDRDALTVPHFDVGVETVETICEPPSRTFDDVSASDSKELDADENALLRMPSTLSPHRDSLAAARFYLNVWKAQCLPTLPAELHHLERLAYRSFVIVDMMTALSACRLSRNLPQRRLIRQSASSLGSSFRPDKEHESLGCQHYGAVIHQVARWDNNEFATDPVFGLTFMVMFCLIAASMGSFAEFRLHSNALKNHIQIHASDLIRNGLGLLATWTDVEMQTWWRRAYFSRPNFHRHHGSLSLDPQIEAALITAGKRRATVSVIISESHRLNTAAIVSCRTWEDDDGERDNIPSCPSQVMSMGHYTRLLSLESDKLDAWLASVPLLELPLSTPVPEQTVAQITHGGLFVEPLRFQTHDAAMNFAYYVVARIMQCSAPLMALDTNECSFDLDVDYENTESWVLTLLRIAAGLDWKECVRTNVFTIGLTSLLLAAALQSRSLAVGEWMHNWLEERLTGDAFEEANFPIFQALDILRLINRERTAGWDVLALFQTVDDGGGKGKFGSYHSQAITALWVYGRCRKTEKLCKPRAKDIKWMRSSILPDLCWKPFLVSLASRSLIVPSKLGARERYIF</sequence>
<accession>A0A6A6CS20</accession>
<reference evidence="1" key="1">
    <citation type="journal article" date="2020" name="Stud. Mycol.">
        <title>101 Dothideomycetes genomes: a test case for predicting lifestyles and emergence of pathogens.</title>
        <authorList>
            <person name="Haridas S."/>
            <person name="Albert R."/>
            <person name="Binder M."/>
            <person name="Bloem J."/>
            <person name="Labutti K."/>
            <person name="Salamov A."/>
            <person name="Andreopoulos B."/>
            <person name="Baker S."/>
            <person name="Barry K."/>
            <person name="Bills G."/>
            <person name="Bluhm B."/>
            <person name="Cannon C."/>
            <person name="Castanera R."/>
            <person name="Culley D."/>
            <person name="Daum C."/>
            <person name="Ezra D."/>
            <person name="Gonzalez J."/>
            <person name="Henrissat B."/>
            <person name="Kuo A."/>
            <person name="Liang C."/>
            <person name="Lipzen A."/>
            <person name="Lutzoni F."/>
            <person name="Magnuson J."/>
            <person name="Mondo S."/>
            <person name="Nolan M."/>
            <person name="Ohm R."/>
            <person name="Pangilinan J."/>
            <person name="Park H.-J."/>
            <person name="Ramirez L."/>
            <person name="Alfaro M."/>
            <person name="Sun H."/>
            <person name="Tritt A."/>
            <person name="Yoshinaga Y."/>
            <person name="Zwiers L.-H."/>
            <person name="Turgeon B."/>
            <person name="Goodwin S."/>
            <person name="Spatafora J."/>
            <person name="Crous P."/>
            <person name="Grigoriev I."/>
        </authorList>
    </citation>
    <scope>NUCLEOTIDE SEQUENCE</scope>
    <source>
        <strain evidence="1">ATCC 36951</strain>
    </source>
</reference>
<dbReference type="GeneID" id="54565163"/>
<dbReference type="Proteomes" id="UP000799537">
    <property type="component" value="Unassembled WGS sequence"/>
</dbReference>
<dbReference type="AlphaFoldDB" id="A0A6A6CS20"/>
<dbReference type="EMBL" id="ML993586">
    <property type="protein sequence ID" value="KAF2169954.1"/>
    <property type="molecule type" value="Genomic_DNA"/>
</dbReference>